<sequence>MCGVLTVSIAGWQVVARAERERTDTQVLTLRAAVLGEDATDVQRRSGPDKGGWLGHYTNGMWGQARVGRTAEDVLRDLATGADSAGVDEPECIAPDHPPEDVLDFLSAVYVCDITRNGWSFGSVEVTPMWVEPGKDPQTAVVYGFGPDAGGRLHKYRG</sequence>
<evidence type="ECO:0000313" key="2">
    <source>
        <dbReference type="Proteomes" id="UP000642125"/>
    </source>
</evidence>
<dbReference type="EMBL" id="BONO01000026">
    <property type="protein sequence ID" value="GIG37675.1"/>
    <property type="molecule type" value="Genomic_DNA"/>
</dbReference>
<comment type="caution">
    <text evidence="1">The sequence shown here is derived from an EMBL/GenBank/DDBJ whole genome shotgun (WGS) entry which is preliminary data.</text>
</comment>
<gene>
    <name evidence="1" type="ORF">Cpa01nite_30560</name>
</gene>
<dbReference type="AlphaFoldDB" id="A0A919U7S5"/>
<evidence type="ECO:0000313" key="1">
    <source>
        <dbReference type="EMBL" id="GIG37675.1"/>
    </source>
</evidence>
<name>A0A919U7S5_9CELL</name>
<accession>A0A919U7S5</accession>
<reference evidence="1" key="1">
    <citation type="submission" date="2021-01" db="EMBL/GenBank/DDBJ databases">
        <title>Whole genome shotgun sequence of Cellulomonas pakistanensis NBRC 110800.</title>
        <authorList>
            <person name="Komaki H."/>
            <person name="Tamura T."/>
        </authorList>
    </citation>
    <scope>NUCLEOTIDE SEQUENCE</scope>
    <source>
        <strain evidence="1">NBRC 110800</strain>
    </source>
</reference>
<keyword evidence="2" id="KW-1185">Reference proteome</keyword>
<dbReference type="Proteomes" id="UP000642125">
    <property type="component" value="Unassembled WGS sequence"/>
</dbReference>
<protein>
    <submittedName>
        <fullName evidence="1">Uncharacterized protein</fullName>
    </submittedName>
</protein>
<proteinExistence type="predicted"/>
<organism evidence="1 2">
    <name type="scientific">Cellulomonas pakistanensis</name>
    <dbReference type="NCBI Taxonomy" id="992287"/>
    <lineage>
        <taxon>Bacteria</taxon>
        <taxon>Bacillati</taxon>
        <taxon>Actinomycetota</taxon>
        <taxon>Actinomycetes</taxon>
        <taxon>Micrococcales</taxon>
        <taxon>Cellulomonadaceae</taxon>
        <taxon>Cellulomonas</taxon>
    </lineage>
</organism>